<dbReference type="EMBL" id="JABSNO010000013">
    <property type="protein sequence ID" value="NRS92860.1"/>
    <property type="molecule type" value="Genomic_DNA"/>
</dbReference>
<sequence length="164" mass="19070">MRLSNKGKAPLINFIHTFLVMLLLVGIAFFVFERYFYKQLGAEEYLVIIIPAFILMIFYARGKQIFEYDSDGETLTIKNKHILPMFSDSSSDEFPKYKVISYNILNALILKRLYLTIHSKKSNSIILKYDISDLSQKEVTDLKHSLSKIAYYNKGKGQYTSQDK</sequence>
<accession>A0A8J8GBE1</accession>
<keyword evidence="1" id="KW-1133">Transmembrane helix</keyword>
<feature type="transmembrane region" description="Helical" evidence="1">
    <location>
        <begin position="12"/>
        <end position="32"/>
    </location>
</feature>
<gene>
    <name evidence="2" type="ORF">HNQ03_001941</name>
</gene>
<feature type="transmembrane region" description="Helical" evidence="1">
    <location>
        <begin position="44"/>
        <end position="60"/>
    </location>
</feature>
<keyword evidence="1" id="KW-0812">Transmembrane</keyword>
<proteinExistence type="predicted"/>
<name>A0A8J8GBE1_9FLAO</name>
<keyword evidence="1" id="KW-0472">Membrane</keyword>
<evidence type="ECO:0000313" key="3">
    <source>
        <dbReference type="Proteomes" id="UP000610746"/>
    </source>
</evidence>
<organism evidence="2 3">
    <name type="scientific">Frigoriflavimonas asaccharolytica</name>
    <dbReference type="NCBI Taxonomy" id="2735899"/>
    <lineage>
        <taxon>Bacteria</taxon>
        <taxon>Pseudomonadati</taxon>
        <taxon>Bacteroidota</taxon>
        <taxon>Flavobacteriia</taxon>
        <taxon>Flavobacteriales</taxon>
        <taxon>Weeksellaceae</taxon>
        <taxon>Frigoriflavimonas</taxon>
    </lineage>
</organism>
<protein>
    <submittedName>
        <fullName evidence="2">Uncharacterized protein</fullName>
    </submittedName>
</protein>
<dbReference type="Proteomes" id="UP000610746">
    <property type="component" value="Unassembled WGS sequence"/>
</dbReference>
<dbReference type="RefSeq" id="WP_173779445.1">
    <property type="nucleotide sequence ID" value="NZ_JABSNO010000013.1"/>
</dbReference>
<dbReference type="AlphaFoldDB" id="A0A8J8GBE1"/>
<evidence type="ECO:0000256" key="1">
    <source>
        <dbReference type="SAM" id="Phobius"/>
    </source>
</evidence>
<evidence type="ECO:0000313" key="2">
    <source>
        <dbReference type="EMBL" id="NRS92860.1"/>
    </source>
</evidence>
<reference evidence="2" key="1">
    <citation type="submission" date="2020-05" db="EMBL/GenBank/DDBJ databases">
        <title>Genomic Encyclopedia of Type Strains, Phase IV (KMG-V): Genome sequencing to study the core and pangenomes of soil and plant-associated prokaryotes.</title>
        <authorList>
            <person name="Whitman W."/>
        </authorList>
    </citation>
    <scope>NUCLEOTIDE SEQUENCE</scope>
    <source>
        <strain evidence="2">16F</strain>
    </source>
</reference>
<keyword evidence="3" id="KW-1185">Reference proteome</keyword>
<comment type="caution">
    <text evidence="2">The sequence shown here is derived from an EMBL/GenBank/DDBJ whole genome shotgun (WGS) entry which is preliminary data.</text>
</comment>